<keyword evidence="7" id="KW-0614">Plasmid</keyword>
<sequence>MYARNAANAYSNVGLQTAAMNASPHRLIAMLFDGARTAIARARFHMEAGQVPEKGLAISKAIDIIENGLSAALDHGASEELAGNLDALYDYMARQLMLANLNNDDARLSEVDKLLGDLASAWSQVDPDREAQAEPQTALPRDAVLIGA</sequence>
<reference evidence="7 8" key="1">
    <citation type="submission" date="2018-01" db="EMBL/GenBank/DDBJ databases">
        <authorList>
            <person name="Clerissi C."/>
        </authorList>
    </citation>
    <scope>NUCLEOTIDE SEQUENCE [LARGE SCALE GENOMIC DNA]</scope>
    <source>
        <strain evidence="7">Cupriavidus taiwanensis SWF 66322</strain>
        <plasmid evidence="8">cbm2636_mp</plasmid>
    </source>
</reference>
<dbReference type="Proteomes" id="UP000254259">
    <property type="component" value="Plasmid CBM2636_mp"/>
</dbReference>
<protein>
    <recommendedName>
        <fullName evidence="6">Flagellar secretion chaperone FliS</fullName>
    </recommendedName>
</protein>
<dbReference type="GO" id="GO:0071973">
    <property type="term" value="P:bacterial-type flagellum-dependent cell motility"/>
    <property type="evidence" value="ECO:0007669"/>
    <property type="project" value="TreeGrafter"/>
</dbReference>
<evidence type="ECO:0000313" key="8">
    <source>
        <dbReference type="Proteomes" id="UP000254259"/>
    </source>
</evidence>
<proteinExistence type="inferred from homology"/>
<geneLocation type="plasmid" evidence="8">
    <name>cbm2636_mp</name>
</geneLocation>
<organism evidence="7 8">
    <name type="scientific">Cupriavidus taiwanensis</name>
    <dbReference type="NCBI Taxonomy" id="164546"/>
    <lineage>
        <taxon>Bacteria</taxon>
        <taxon>Pseudomonadati</taxon>
        <taxon>Pseudomonadota</taxon>
        <taxon>Betaproteobacteria</taxon>
        <taxon>Burkholderiales</taxon>
        <taxon>Burkholderiaceae</taxon>
        <taxon>Cupriavidus</taxon>
    </lineage>
</organism>
<keyword evidence="7" id="KW-0969">Cilium</keyword>
<comment type="similarity">
    <text evidence="2 6">Belongs to the FliS family.</text>
</comment>
<dbReference type="InterPro" id="IPR003713">
    <property type="entry name" value="FliS"/>
</dbReference>
<comment type="subcellular location">
    <subcellularLocation>
        <location evidence="1 6">Cytoplasm</location>
        <location evidence="1 6">Cytosol</location>
    </subcellularLocation>
</comment>
<dbReference type="PANTHER" id="PTHR34773:SF1">
    <property type="entry name" value="FLAGELLAR SECRETION CHAPERONE FLIS"/>
    <property type="match status" value="1"/>
</dbReference>
<name>A0A976FXE5_9BURK</name>
<dbReference type="Gene3D" id="1.20.120.340">
    <property type="entry name" value="Flagellar protein FliS"/>
    <property type="match status" value="1"/>
</dbReference>
<keyword evidence="3 6" id="KW-0963">Cytoplasm</keyword>
<keyword evidence="7" id="KW-0966">Cell projection</keyword>
<dbReference type="NCBIfam" id="TIGR00208">
    <property type="entry name" value="fliS"/>
    <property type="match status" value="1"/>
</dbReference>
<dbReference type="PIRSF" id="PIRSF039090">
    <property type="entry name" value="Flis"/>
    <property type="match status" value="1"/>
</dbReference>
<dbReference type="RefSeq" id="WP_115714044.1">
    <property type="nucleotide sequence ID" value="NZ_LT976876.1"/>
</dbReference>
<evidence type="ECO:0000256" key="6">
    <source>
        <dbReference type="PIRNR" id="PIRNR039090"/>
    </source>
</evidence>
<dbReference type="AlphaFoldDB" id="A0A976FXE5"/>
<gene>
    <name evidence="7" type="primary">fliS</name>
    <name evidence="7" type="ORF">CBM2636_MP21755</name>
</gene>
<keyword evidence="7" id="KW-0282">Flagellum</keyword>
<dbReference type="PANTHER" id="PTHR34773">
    <property type="entry name" value="FLAGELLAR SECRETION CHAPERONE FLIS"/>
    <property type="match status" value="1"/>
</dbReference>
<dbReference type="InterPro" id="IPR036584">
    <property type="entry name" value="FliS_sf"/>
</dbReference>
<evidence type="ECO:0000256" key="5">
    <source>
        <dbReference type="ARBA" id="ARBA00023186"/>
    </source>
</evidence>
<evidence type="ECO:0000256" key="4">
    <source>
        <dbReference type="ARBA" id="ARBA00022795"/>
    </source>
</evidence>
<evidence type="ECO:0000256" key="3">
    <source>
        <dbReference type="ARBA" id="ARBA00022490"/>
    </source>
</evidence>
<dbReference type="GO" id="GO:0005829">
    <property type="term" value="C:cytosol"/>
    <property type="evidence" value="ECO:0007669"/>
    <property type="project" value="UniProtKB-SubCell"/>
</dbReference>
<dbReference type="EMBL" id="LT984814">
    <property type="protein sequence ID" value="SPD68905.1"/>
    <property type="molecule type" value="Genomic_DNA"/>
</dbReference>
<keyword evidence="4 6" id="KW-1005">Bacterial flagellum biogenesis</keyword>
<accession>A0A976FXE5</accession>
<dbReference type="Pfam" id="PF02561">
    <property type="entry name" value="FliS"/>
    <property type="match status" value="1"/>
</dbReference>
<evidence type="ECO:0000256" key="2">
    <source>
        <dbReference type="ARBA" id="ARBA00008787"/>
    </source>
</evidence>
<evidence type="ECO:0000313" key="7">
    <source>
        <dbReference type="EMBL" id="SPD68905.1"/>
    </source>
</evidence>
<dbReference type="GO" id="GO:0044780">
    <property type="term" value="P:bacterial-type flagellum assembly"/>
    <property type="evidence" value="ECO:0007669"/>
    <property type="project" value="InterPro"/>
</dbReference>
<dbReference type="CDD" id="cd16098">
    <property type="entry name" value="FliS"/>
    <property type="match status" value="1"/>
</dbReference>
<evidence type="ECO:0000256" key="1">
    <source>
        <dbReference type="ARBA" id="ARBA00004514"/>
    </source>
</evidence>
<dbReference type="SUPFAM" id="SSF101116">
    <property type="entry name" value="Flagellar export chaperone FliS"/>
    <property type="match status" value="1"/>
</dbReference>
<keyword evidence="5" id="KW-0143">Chaperone</keyword>